<dbReference type="Proteomes" id="UP000293380">
    <property type="component" value="Unassembled WGS sequence"/>
</dbReference>
<accession>A0A4Q9EJJ4</accession>
<dbReference type="Pfam" id="PF22011">
    <property type="entry name" value="DUF6931"/>
    <property type="match status" value="1"/>
</dbReference>
<evidence type="ECO:0000313" key="1">
    <source>
        <dbReference type="EMBL" id="TBM23062.1"/>
    </source>
</evidence>
<dbReference type="RefSeq" id="WP_130960317.1">
    <property type="nucleotide sequence ID" value="NZ_SITD01000064.1"/>
</dbReference>
<dbReference type="InterPro" id="IPR053855">
    <property type="entry name" value="DUF6931"/>
</dbReference>
<name>A0A4Q9EJJ4_9GAMM</name>
<gene>
    <name evidence="1" type="ORF">EYY89_18320</name>
</gene>
<dbReference type="AlphaFoldDB" id="A0A4Q9EJJ4"/>
<protein>
    <submittedName>
        <fullName evidence="1">Uncharacterized protein</fullName>
    </submittedName>
</protein>
<proteinExistence type="predicted"/>
<comment type="caution">
    <text evidence="1">The sequence shown here is derived from an EMBL/GenBank/DDBJ whole genome shotgun (WGS) entry which is preliminary data.</text>
</comment>
<reference evidence="1 2" key="1">
    <citation type="submission" date="2019-02" db="EMBL/GenBank/DDBJ databases">
        <title>Comparative genomic analysis of the Hafnia genus genomes.</title>
        <authorList>
            <person name="Zhiqiu Y."/>
            <person name="Chao Y."/>
            <person name="Yuhui D."/>
            <person name="Di H."/>
            <person name="Bin L."/>
        </authorList>
    </citation>
    <scope>NUCLEOTIDE SEQUENCE [LARGE SCALE GENOMIC DNA]</scope>
    <source>
        <strain evidence="1 2">PCM_1194</strain>
    </source>
</reference>
<evidence type="ECO:0000313" key="2">
    <source>
        <dbReference type="Proteomes" id="UP000293380"/>
    </source>
</evidence>
<sequence length="178" mass="19929">MNGYSLISAATPCEQQTVATALSRSLAAGEWEETLRDFTERYPYQDVLAWIVNFPLDETPESQRCLNDMRRWIAKPDEDLRRQIFTQAQTIGFSHVVGALGLSLFWSQGSMTAAELEPVYPQPHLSGLMLLCALKLLCSELAADDTLPQGAHRLLSHWFGQQSQSQQGSMSWDNLPLA</sequence>
<organism evidence="1 2">
    <name type="scientific">Hafnia paralvei</name>
    <dbReference type="NCBI Taxonomy" id="546367"/>
    <lineage>
        <taxon>Bacteria</taxon>
        <taxon>Pseudomonadati</taxon>
        <taxon>Pseudomonadota</taxon>
        <taxon>Gammaproteobacteria</taxon>
        <taxon>Enterobacterales</taxon>
        <taxon>Hafniaceae</taxon>
        <taxon>Hafnia</taxon>
    </lineage>
</organism>
<dbReference type="EMBL" id="SITD01000064">
    <property type="protein sequence ID" value="TBM23062.1"/>
    <property type="molecule type" value="Genomic_DNA"/>
</dbReference>